<feature type="domain" description="GPR158/179 extracellular" evidence="10">
    <location>
        <begin position="82"/>
        <end position="179"/>
    </location>
</feature>
<feature type="transmembrane region" description="Helical" evidence="9">
    <location>
        <begin position="223"/>
        <end position="241"/>
    </location>
</feature>
<evidence type="ECO:0000256" key="2">
    <source>
        <dbReference type="ARBA" id="ARBA00007242"/>
    </source>
</evidence>
<organism evidence="11 12">
    <name type="scientific">Bugula neritina</name>
    <name type="common">Brown bryozoan</name>
    <name type="synonym">Sertularia neritina</name>
    <dbReference type="NCBI Taxonomy" id="10212"/>
    <lineage>
        <taxon>Eukaryota</taxon>
        <taxon>Metazoa</taxon>
        <taxon>Spiralia</taxon>
        <taxon>Lophotrochozoa</taxon>
        <taxon>Bryozoa</taxon>
        <taxon>Gymnolaemata</taxon>
        <taxon>Cheilostomatida</taxon>
        <taxon>Flustrina</taxon>
        <taxon>Buguloidea</taxon>
        <taxon>Bugulidae</taxon>
        <taxon>Bugula</taxon>
    </lineage>
</organism>
<evidence type="ECO:0000256" key="8">
    <source>
        <dbReference type="ARBA" id="ARBA00023224"/>
    </source>
</evidence>
<dbReference type="InterPro" id="IPR054714">
    <property type="entry name" value="GPR158_179_extracellular"/>
</dbReference>
<dbReference type="OrthoDB" id="9970547at2759"/>
<keyword evidence="3" id="KW-1003">Cell membrane</keyword>
<evidence type="ECO:0000256" key="4">
    <source>
        <dbReference type="ARBA" id="ARBA00022729"/>
    </source>
</evidence>
<keyword evidence="5" id="KW-0297">G-protein coupled receptor</keyword>
<evidence type="ECO:0000256" key="5">
    <source>
        <dbReference type="ARBA" id="ARBA00023040"/>
    </source>
</evidence>
<sequence>MATMGDGQKDNYFTVDRAGDATRYTDLEWFKDIKRRWSYNTEGLVKYTLNPWIRSDDAGKNIRKHEEYPLVWYSAGYESGLWSDPYFDCLGYVKDWILSYRVPFFGNTGYGSAVEFRGIVTVDVKLDLLDIEQCPSDFYTSNAFMGTARCDYETTYCQRIENQGFQLHQGYRCDCKQGYEYPWKGANEYFYTGDLIEDSRQRYLRNDTNRFNRLVCRMSTATHPKLAVITLFISLIFSYFMH</sequence>
<dbReference type="Gene3D" id="3.30.450.20">
    <property type="entry name" value="PAS domain"/>
    <property type="match status" value="1"/>
</dbReference>
<keyword evidence="6" id="KW-0675">Receptor</keyword>
<dbReference type="GO" id="GO:0005886">
    <property type="term" value="C:plasma membrane"/>
    <property type="evidence" value="ECO:0007669"/>
    <property type="project" value="UniProtKB-SubCell"/>
</dbReference>
<evidence type="ECO:0000313" key="11">
    <source>
        <dbReference type="EMBL" id="KAF6027276.1"/>
    </source>
</evidence>
<keyword evidence="4" id="KW-0732">Signal</keyword>
<evidence type="ECO:0000259" key="10">
    <source>
        <dbReference type="Pfam" id="PF22572"/>
    </source>
</evidence>
<keyword evidence="9" id="KW-0472">Membrane</keyword>
<proteinExistence type="inferred from homology"/>
<keyword evidence="7" id="KW-0325">Glycoprotein</keyword>
<dbReference type="PANTHER" id="PTHR32546:SF26">
    <property type="entry name" value="SMOG, ISOFORM D"/>
    <property type="match status" value="1"/>
</dbReference>
<comment type="similarity">
    <text evidence="2">Belongs to the G-protein coupled receptor 3 family.</text>
</comment>
<dbReference type="InterPro" id="IPR043458">
    <property type="entry name" value="GPR158/179"/>
</dbReference>
<gene>
    <name evidence="11" type="ORF">EB796_014425</name>
</gene>
<comment type="caution">
    <text evidence="11">The sequence shown here is derived from an EMBL/GenBank/DDBJ whole genome shotgun (WGS) entry which is preliminary data.</text>
</comment>
<dbReference type="PANTHER" id="PTHR32546">
    <property type="entry name" value="G-PROTEIN COUPLED RECEPTOR 158-RELATED"/>
    <property type="match status" value="1"/>
</dbReference>
<name>A0A7J7JPC4_BUGNE</name>
<evidence type="ECO:0000256" key="3">
    <source>
        <dbReference type="ARBA" id="ARBA00022475"/>
    </source>
</evidence>
<dbReference type="EMBL" id="VXIV02002113">
    <property type="protein sequence ID" value="KAF6027276.1"/>
    <property type="molecule type" value="Genomic_DNA"/>
</dbReference>
<dbReference type="Pfam" id="PF22572">
    <property type="entry name" value="GPR158_179_EC"/>
    <property type="match status" value="1"/>
</dbReference>
<evidence type="ECO:0000256" key="1">
    <source>
        <dbReference type="ARBA" id="ARBA00004651"/>
    </source>
</evidence>
<protein>
    <recommendedName>
        <fullName evidence="10">GPR158/179 extracellular domain-containing protein</fullName>
    </recommendedName>
</protein>
<evidence type="ECO:0000313" key="12">
    <source>
        <dbReference type="Proteomes" id="UP000593567"/>
    </source>
</evidence>
<evidence type="ECO:0000256" key="7">
    <source>
        <dbReference type="ARBA" id="ARBA00023180"/>
    </source>
</evidence>
<comment type="subcellular location">
    <subcellularLocation>
        <location evidence="1">Cell membrane</location>
        <topology evidence="1">Multi-pass membrane protein</topology>
    </subcellularLocation>
</comment>
<accession>A0A7J7JPC4</accession>
<dbReference type="GO" id="GO:0004930">
    <property type="term" value="F:G protein-coupled receptor activity"/>
    <property type="evidence" value="ECO:0007669"/>
    <property type="project" value="UniProtKB-KW"/>
</dbReference>
<evidence type="ECO:0000256" key="6">
    <source>
        <dbReference type="ARBA" id="ARBA00023170"/>
    </source>
</evidence>
<reference evidence="11" key="1">
    <citation type="submission" date="2020-06" db="EMBL/GenBank/DDBJ databases">
        <title>Draft genome of Bugula neritina, a colonial animal packing powerful symbionts and potential medicines.</title>
        <authorList>
            <person name="Rayko M."/>
        </authorList>
    </citation>
    <scope>NUCLEOTIDE SEQUENCE [LARGE SCALE GENOMIC DNA]</scope>
    <source>
        <strain evidence="11">Kwan_BN1</strain>
    </source>
</reference>
<dbReference type="AlphaFoldDB" id="A0A7J7JPC4"/>
<dbReference type="Proteomes" id="UP000593567">
    <property type="component" value="Unassembled WGS sequence"/>
</dbReference>
<keyword evidence="9" id="KW-1133">Transmembrane helix</keyword>
<keyword evidence="9" id="KW-0812">Transmembrane</keyword>
<keyword evidence="12" id="KW-1185">Reference proteome</keyword>
<evidence type="ECO:0000256" key="9">
    <source>
        <dbReference type="SAM" id="Phobius"/>
    </source>
</evidence>
<keyword evidence="8" id="KW-0807">Transducer</keyword>